<proteinExistence type="predicted"/>
<reference evidence="3 4" key="1">
    <citation type="submission" date="2014-08" db="EMBL/GenBank/DDBJ databases">
        <title>Comparative genomics of the Paenibacillus odorifer group.</title>
        <authorList>
            <person name="den Bakker H.C."/>
            <person name="Tsai Y.-C."/>
            <person name="Martin N."/>
            <person name="Korlach J."/>
            <person name="Wiedmann M."/>
        </authorList>
    </citation>
    <scope>NUCLEOTIDE SEQUENCE [LARGE SCALE GENOMIC DNA]</scope>
    <source>
        <strain evidence="3 4">DSM 1735</strain>
    </source>
</reference>
<dbReference type="PANTHER" id="PTHR43581">
    <property type="entry name" value="ATP/GTP PHOSPHATASE"/>
    <property type="match status" value="1"/>
</dbReference>
<dbReference type="EMBL" id="CP009288">
    <property type="protein sequence ID" value="AIQ13800.1"/>
    <property type="molecule type" value="Genomic_DNA"/>
</dbReference>
<dbReference type="InterPro" id="IPR027417">
    <property type="entry name" value="P-loop_NTPase"/>
</dbReference>
<protein>
    <recommendedName>
        <fullName evidence="5">ATP-dependent endonuclease</fullName>
    </recommendedName>
</protein>
<organism evidence="3 4">
    <name type="scientific">Paenibacillus durus</name>
    <name type="common">Paenibacillus azotofixans</name>
    <dbReference type="NCBI Taxonomy" id="44251"/>
    <lineage>
        <taxon>Bacteria</taxon>
        <taxon>Bacillati</taxon>
        <taxon>Bacillota</taxon>
        <taxon>Bacilli</taxon>
        <taxon>Bacillales</taxon>
        <taxon>Paenibacillaceae</taxon>
        <taxon>Paenibacillus</taxon>
    </lineage>
</organism>
<gene>
    <name evidence="3" type="ORF">PDUR_19185</name>
</gene>
<evidence type="ECO:0000259" key="2">
    <source>
        <dbReference type="Pfam" id="PF20469"/>
    </source>
</evidence>
<feature type="domain" description="Endonuclease GajA/Old nuclease/RecF-like AAA" evidence="1">
    <location>
        <begin position="1"/>
        <end position="380"/>
    </location>
</feature>
<dbReference type="Gene3D" id="3.40.50.300">
    <property type="entry name" value="P-loop containing nucleotide triphosphate hydrolases"/>
    <property type="match status" value="1"/>
</dbReference>
<dbReference type="InterPro" id="IPR034139">
    <property type="entry name" value="TOPRIM_OLD"/>
</dbReference>
<dbReference type="SUPFAM" id="SSF52540">
    <property type="entry name" value="P-loop containing nucleoside triphosphate hydrolases"/>
    <property type="match status" value="1"/>
</dbReference>
<dbReference type="eggNOG" id="COG0419">
    <property type="taxonomic scope" value="Bacteria"/>
</dbReference>
<dbReference type="eggNOG" id="COG3593">
    <property type="taxonomic scope" value="Bacteria"/>
</dbReference>
<sequence>MYLKKLHIKRFRNFDDTEIAFQDGINIIIGPNNSGKSNLLKVINLLDNISENEGSVHDFNKNDLHKDLQKYKTEPPSVEIYYYIQHSLDLNGFDDGILRFKNFIVYNEDGNVLTDDGNYLISAIVLLKYELDPKFLNDYREEMKNKDNLKDFLLSLEKLISKFSWNYYNTTSHQSIKKNEVQSIFNIDYIPADRNTDGLLPHTQKYVKKRLDKYEGKIDLRSNITQLLGVNFAEITDEMKTLIEIDQGRVGIKNGNNSLTPSFVYDSSFERYFQYIFQDTTLGYEMPMKNNGLGYNNLVQIYNIIAFKINNDYNLLLIEEPEAHLHPAMQYKLFRYLSDLKQADEISKQQESGEKQDSTNIDNGRVIKNQIFVTTHSPNITAAANIDDMISLKYYRNFKVNEHKVVSDNLKNKYAKEKYVNSKAHLAKFLDVTRSDMLFAYKVILVEGLAEKMLMSAFASKCGIDYEIEANHISVVEVGGINFKHFLPLFLETNIRVLCFRDCDFKYFNDEDKFNELSMYQKHLISMKPVAEEFLNSENILVKTQKHLGSTFENELFLDNFTNFDVVKTLLKYVTPESLHPFIQALEMSIEEWNENLDQISNAKTRKKISSFIEPYINHYNSTDDEETKVNIEKLFFANLFLSYAENKKGDLALNILSKNTLEDSDADPHYIIDDLIVPEYIREGLEWLKK</sequence>
<dbReference type="InterPro" id="IPR051396">
    <property type="entry name" value="Bact_Antivir_Def_Nuclease"/>
</dbReference>
<dbReference type="KEGG" id="pdu:PDUR_19185"/>
<dbReference type="Proteomes" id="UP000029409">
    <property type="component" value="Chromosome"/>
</dbReference>
<keyword evidence="4" id="KW-1185">Reference proteome</keyword>
<name>A0A089HSS9_PAEDU</name>
<dbReference type="PANTHER" id="PTHR43581:SF4">
    <property type="entry name" value="ATP_GTP PHOSPHATASE"/>
    <property type="match status" value="1"/>
</dbReference>
<dbReference type="STRING" id="44251.PDUR_19185"/>
<dbReference type="CDD" id="cd01026">
    <property type="entry name" value="TOPRIM_OLD"/>
    <property type="match status" value="1"/>
</dbReference>
<evidence type="ECO:0000259" key="1">
    <source>
        <dbReference type="Pfam" id="PF13175"/>
    </source>
</evidence>
<evidence type="ECO:0008006" key="5">
    <source>
        <dbReference type="Google" id="ProtNLM"/>
    </source>
</evidence>
<dbReference type="Pfam" id="PF13175">
    <property type="entry name" value="AAA_15"/>
    <property type="match status" value="1"/>
</dbReference>
<accession>A0A089HSS9</accession>
<evidence type="ECO:0000313" key="4">
    <source>
        <dbReference type="Proteomes" id="UP000029409"/>
    </source>
</evidence>
<dbReference type="Pfam" id="PF20469">
    <property type="entry name" value="OLD-like_TOPRIM"/>
    <property type="match status" value="1"/>
</dbReference>
<evidence type="ECO:0000313" key="3">
    <source>
        <dbReference type="EMBL" id="AIQ13800.1"/>
    </source>
</evidence>
<dbReference type="InterPro" id="IPR041685">
    <property type="entry name" value="AAA_GajA/Old/RecF-like"/>
</dbReference>
<feature type="domain" description="OLD protein-like TOPRIM" evidence="2">
    <location>
        <begin position="438"/>
        <end position="504"/>
    </location>
</feature>
<dbReference type="AlphaFoldDB" id="A0A089HSS9"/>